<dbReference type="SUPFAM" id="SSF55545">
    <property type="entry name" value="beta-N-acetylhexosaminidase-like domain"/>
    <property type="match status" value="1"/>
</dbReference>
<name>A0AAX1NCI5_9BACT</name>
<feature type="signal peptide" evidence="3">
    <location>
        <begin position="1"/>
        <end position="19"/>
    </location>
</feature>
<accession>A0AAX1NCI5</accession>
<dbReference type="InterPro" id="IPR041437">
    <property type="entry name" value="GH115_C"/>
</dbReference>
<dbReference type="Gene3D" id="2.60.120.1620">
    <property type="match status" value="1"/>
</dbReference>
<dbReference type="PANTHER" id="PTHR37842:SF2">
    <property type="entry name" value="GYLCOSYL HYDROLASE 115 C-TERMINAL DOMAIN-CONTAINING PROTEIN"/>
    <property type="match status" value="1"/>
</dbReference>
<sequence length="970" mass="111489">MKALIYSFFLMMMIGIVQAQNVVSTQHQPGDFPFIVKGKVPNILFDKNDHQVVETTAKHFSEDIKLVSGRLPKLLTSGKSKEDVIIIGSLDQSELISDLVSQNSIDTLGMSNAWERYSYQVIPNPWNKKKKALVIFGSDRRGTAYGVFELSKQMGVSPWYWWADVPVEKKSTLYVSGNILKSKSPDVKYRGIFINDEDWGLLPWSVHNFEKELGDIGPKTYTKVCELLLRLKANYLWPAMHERSGAFNKYKENKEVADRYGIVMGSSHCEPVLFNNATEWDDKTMGEWNYATNRAGICKVLDQRVSENAMYENLYTIGIRGIHDHAMKGNFSVERQIELVEEAIQDQRDILKQHVGKSAEVIPQIFVPYAEVLHLYNNGLKVPDDITLMWVDDNYGYIRRLSDPLEQQRSGGSGVYYHIAYLGNPHEYTWLSTTNPALIYQEMKKAYDYKADRVWMVNVGDIKPTEYNTQFFLDLAWDVESIQRDRVFDHMYQWYQEIFGEDLGKTAADLMYDYYQINFTRKPEFMGWGEEFSSSRWRERIEDTDMSFTTYREAETRLSEFKKLSERANQLRNKIPTVQQAAFFELVYYPVRGAHFMNHKLLLAQKNREYARLGHAGTNRLHQEVIAYHDSTSILTEEYGNLLNGKWKGVISAIQSPGATFAKMPPCKEIELPQKAGWGVIVEEHQKVNGIHQPLTLPVFTSHYQEAYFIDVFNKGKEALEWTAEGSEEWIQLSKTSGMTKEEDRIEVSIDWEQLKGSNDGFVKIKSDQKEETIYLRAFDAGVTSDSLDGVYVEKNGYLSIPLEGYHQKLDKDDVQWVINKGLGSTGASLAIENQHAKTAGHWARNDTYAHVEYEFYSFNSGRFDISTYVLPTYPINSFLLHRFAISVDDESPKTIYVGADIDSDRWRNNVRRNSSIHTSSHYIDQPGKHTLKIYYLDPGVVLDKAVMDFGGLKKSYLGPSKTQLNSLVE</sequence>
<evidence type="ECO:0000259" key="4">
    <source>
        <dbReference type="Pfam" id="PF17829"/>
    </source>
</evidence>
<dbReference type="Proteomes" id="UP000678679">
    <property type="component" value="Chromosome 2"/>
</dbReference>
<dbReference type="AlphaFoldDB" id="A0AAX1NCI5"/>
<dbReference type="InterPro" id="IPR042301">
    <property type="entry name" value="GH115_sf"/>
</dbReference>
<evidence type="ECO:0000256" key="1">
    <source>
        <dbReference type="ARBA" id="ARBA00022801"/>
    </source>
</evidence>
<evidence type="ECO:0000256" key="2">
    <source>
        <dbReference type="SAM" id="Coils"/>
    </source>
</evidence>
<evidence type="ECO:0000313" key="6">
    <source>
        <dbReference type="Proteomes" id="UP000678679"/>
    </source>
</evidence>
<dbReference type="InterPro" id="IPR031924">
    <property type="entry name" value="GH115"/>
</dbReference>
<dbReference type="EMBL" id="CP076133">
    <property type="protein sequence ID" value="QWG05304.1"/>
    <property type="molecule type" value="Genomic_DNA"/>
</dbReference>
<gene>
    <name evidence="5" type="ORF">KMW28_23060</name>
</gene>
<dbReference type="InterPro" id="IPR029018">
    <property type="entry name" value="Hex-like_dom2"/>
</dbReference>
<dbReference type="Pfam" id="PF17829">
    <property type="entry name" value="GH115_C"/>
    <property type="match status" value="1"/>
</dbReference>
<dbReference type="GO" id="GO:0016787">
    <property type="term" value="F:hydrolase activity"/>
    <property type="evidence" value="ECO:0007669"/>
    <property type="project" value="UniProtKB-KW"/>
</dbReference>
<feature type="domain" description="Gylcosyl hydrolase 115 C-terminal" evidence="4">
    <location>
        <begin position="792"/>
        <end position="961"/>
    </location>
</feature>
<dbReference type="Pfam" id="PF15979">
    <property type="entry name" value="Glyco_hydro_115"/>
    <property type="match status" value="1"/>
</dbReference>
<proteinExistence type="predicted"/>
<dbReference type="PANTHER" id="PTHR37842">
    <property type="match status" value="1"/>
</dbReference>
<keyword evidence="2" id="KW-0175">Coiled coil</keyword>
<dbReference type="Gene3D" id="3.20.20.520">
    <property type="entry name" value="Glycosyl hydrolase family 115"/>
    <property type="match status" value="1"/>
</dbReference>
<evidence type="ECO:0000313" key="5">
    <source>
        <dbReference type="EMBL" id="QWG05304.1"/>
    </source>
</evidence>
<organism evidence="5 6">
    <name type="scientific">Flammeovirga yaeyamensis</name>
    <dbReference type="NCBI Taxonomy" id="367791"/>
    <lineage>
        <taxon>Bacteria</taxon>
        <taxon>Pseudomonadati</taxon>
        <taxon>Bacteroidota</taxon>
        <taxon>Cytophagia</taxon>
        <taxon>Cytophagales</taxon>
        <taxon>Flammeovirgaceae</taxon>
        <taxon>Flammeovirga</taxon>
    </lineage>
</organism>
<dbReference type="Gene3D" id="3.30.379.10">
    <property type="entry name" value="Chitobiase/beta-hexosaminidase domain 2-like"/>
    <property type="match status" value="1"/>
</dbReference>
<keyword evidence="3" id="KW-0732">Signal</keyword>
<evidence type="ECO:0000256" key="3">
    <source>
        <dbReference type="SAM" id="SignalP"/>
    </source>
</evidence>
<dbReference type="Gene3D" id="1.20.58.2150">
    <property type="match status" value="1"/>
</dbReference>
<feature type="coiled-coil region" evidence="2">
    <location>
        <begin position="551"/>
        <end position="581"/>
    </location>
</feature>
<dbReference type="GO" id="GO:0005975">
    <property type="term" value="P:carbohydrate metabolic process"/>
    <property type="evidence" value="ECO:0007669"/>
    <property type="project" value="UniProtKB-ARBA"/>
</dbReference>
<dbReference type="KEGG" id="fya:KMW28_23060"/>
<keyword evidence="1 5" id="KW-0378">Hydrolase</keyword>
<reference evidence="5 6" key="1">
    <citation type="submission" date="2021-05" db="EMBL/GenBank/DDBJ databases">
        <title>Comparative genomic studies on the polysaccharide-degrading batcterial strains of the Flammeovirga genus.</title>
        <authorList>
            <person name="Zewei F."/>
            <person name="Zheng Z."/>
            <person name="Yu L."/>
            <person name="Ruyue G."/>
            <person name="Yanhong M."/>
            <person name="Yuanyuan C."/>
            <person name="Jingyan G."/>
            <person name="Wenjun H."/>
        </authorList>
    </citation>
    <scope>NUCLEOTIDE SEQUENCE [LARGE SCALE GENOMIC DNA]</scope>
    <source>
        <strain evidence="5 6">NBRC:100898</strain>
    </source>
</reference>
<feature type="chain" id="PRO_5043679309" evidence="3">
    <location>
        <begin position="20"/>
        <end position="970"/>
    </location>
</feature>
<keyword evidence="6" id="KW-1185">Reference proteome</keyword>
<dbReference type="RefSeq" id="WP_169662032.1">
    <property type="nucleotide sequence ID" value="NZ_CP076133.1"/>
</dbReference>
<protein>
    <submittedName>
        <fullName evidence="5">Glycosyl hydrolase 115 family protein</fullName>
    </submittedName>
</protein>